<dbReference type="EMBL" id="LMXB01000023">
    <property type="protein sequence ID" value="KUO21574.1"/>
    <property type="molecule type" value="Genomic_DNA"/>
</dbReference>
<dbReference type="AlphaFoldDB" id="A0A117S230"/>
<dbReference type="RefSeq" id="WP_067017942.1">
    <property type="nucleotide sequence ID" value="NZ_KQ949077.1"/>
</dbReference>
<accession>A0A117S230</accession>
<dbReference type="Proteomes" id="UP000053260">
    <property type="component" value="Unassembled WGS sequence"/>
</dbReference>
<reference evidence="1 2" key="1">
    <citation type="submission" date="2015-10" db="EMBL/GenBank/DDBJ databases">
        <title>Draft genome sequence of Streptomyces sp. RV15, isolated from a marine sponge.</title>
        <authorList>
            <person name="Ruckert C."/>
            <person name="Abdelmohsen U.R."/>
            <person name="Winkler A."/>
            <person name="Hentschel U."/>
            <person name="Kalinowski J."/>
            <person name="Kampfer P."/>
            <person name="Glaeser S."/>
        </authorList>
    </citation>
    <scope>NUCLEOTIDE SEQUENCE [LARGE SCALE GENOMIC DNA]</scope>
    <source>
        <strain evidence="1 2">RV15</strain>
    </source>
</reference>
<organism evidence="1 2">
    <name type="scientific">Streptomyces dysideae</name>
    <dbReference type="NCBI Taxonomy" id="909626"/>
    <lineage>
        <taxon>Bacteria</taxon>
        <taxon>Bacillati</taxon>
        <taxon>Actinomycetota</taxon>
        <taxon>Actinomycetes</taxon>
        <taxon>Kitasatosporales</taxon>
        <taxon>Streptomycetaceae</taxon>
        <taxon>Streptomyces</taxon>
    </lineage>
</organism>
<name>A0A117S230_9ACTN</name>
<dbReference type="OrthoDB" id="4331723at2"/>
<evidence type="ECO:0000313" key="2">
    <source>
        <dbReference type="Proteomes" id="UP000053260"/>
    </source>
</evidence>
<protein>
    <submittedName>
        <fullName evidence="1">Uncharacterized protein</fullName>
    </submittedName>
</protein>
<comment type="caution">
    <text evidence="1">The sequence shown here is derived from an EMBL/GenBank/DDBJ whole genome shotgun (WGS) entry which is preliminary data.</text>
</comment>
<evidence type="ECO:0000313" key="1">
    <source>
        <dbReference type="EMBL" id="KUO21574.1"/>
    </source>
</evidence>
<dbReference type="STRING" id="909626.AQJ91_08240"/>
<proteinExistence type="predicted"/>
<gene>
    <name evidence="1" type="ORF">AQJ91_08240</name>
</gene>
<sequence>MTDPHEADTHVEQLRAALEANGVRLPSVRVEPTSLSAPYAPPLITLGNCNLATAHALTAALRKAADR</sequence>
<keyword evidence="2" id="KW-1185">Reference proteome</keyword>